<comment type="caution">
    <text evidence="2">The sequence shown here is derived from an EMBL/GenBank/DDBJ whole genome shotgun (WGS) entry which is preliminary data.</text>
</comment>
<name>A0ABU3DJU8_9RHOB</name>
<feature type="domain" description="DUF6314" evidence="1">
    <location>
        <begin position="7"/>
        <end position="134"/>
    </location>
</feature>
<sequence length="134" mass="15309">MPELAKFEGRWSLDRSIEDRRAGQTGRFEGDAVFDASPDGLIYREAGSLRLGQGPAMRSERRYVWREASGGIAVTFEDGRPFHRFSDTAPEALHLCGPDRYEVAYDFSGWPYWTATWTVSGPAKDYTMTSRYRR</sequence>
<dbReference type="RefSeq" id="WP_311693019.1">
    <property type="nucleotide sequence ID" value="NZ_JAVRHL010000003.1"/>
</dbReference>
<gene>
    <name evidence="2" type="ORF">RM543_14950</name>
</gene>
<dbReference type="InterPro" id="IPR045632">
    <property type="entry name" value="DUF6314"/>
</dbReference>
<evidence type="ECO:0000259" key="1">
    <source>
        <dbReference type="Pfam" id="PF19834"/>
    </source>
</evidence>
<keyword evidence="3" id="KW-1185">Reference proteome</keyword>
<evidence type="ECO:0000313" key="2">
    <source>
        <dbReference type="EMBL" id="MDT0683986.1"/>
    </source>
</evidence>
<evidence type="ECO:0000313" key="3">
    <source>
        <dbReference type="Proteomes" id="UP001265259"/>
    </source>
</evidence>
<dbReference type="Pfam" id="PF19834">
    <property type="entry name" value="DUF6314"/>
    <property type="match status" value="1"/>
</dbReference>
<dbReference type="Proteomes" id="UP001265259">
    <property type="component" value="Unassembled WGS sequence"/>
</dbReference>
<protein>
    <submittedName>
        <fullName evidence="2">DUF6314 family protein</fullName>
    </submittedName>
</protein>
<proteinExistence type="predicted"/>
<accession>A0ABU3DJU8</accession>
<reference evidence="2 3" key="1">
    <citation type="submission" date="2023-09" db="EMBL/GenBank/DDBJ databases">
        <authorList>
            <person name="Rey-Velasco X."/>
        </authorList>
    </citation>
    <scope>NUCLEOTIDE SEQUENCE [LARGE SCALE GENOMIC DNA]</scope>
    <source>
        <strain evidence="2 3">F158</strain>
    </source>
</reference>
<dbReference type="EMBL" id="JAVRHL010000003">
    <property type="protein sequence ID" value="MDT0683986.1"/>
    <property type="molecule type" value="Genomic_DNA"/>
</dbReference>
<organism evidence="2 3">
    <name type="scientific">Tropicimonas omnivorans</name>
    <dbReference type="NCBI Taxonomy" id="3075590"/>
    <lineage>
        <taxon>Bacteria</taxon>
        <taxon>Pseudomonadati</taxon>
        <taxon>Pseudomonadota</taxon>
        <taxon>Alphaproteobacteria</taxon>
        <taxon>Rhodobacterales</taxon>
        <taxon>Roseobacteraceae</taxon>
        <taxon>Tropicimonas</taxon>
    </lineage>
</organism>